<protein>
    <submittedName>
        <fullName evidence="3">META domain-containing protein</fullName>
    </submittedName>
</protein>
<name>A0A270BTJ3_9PROT</name>
<sequence length="268" mass="28446">MRSHSMALPRMCSFLAPGAALALVAGCATQPQPIAATGNDTSVYEARGNEPFWNFSMAAGTLALTTPDGPRLTRTVSHAYTRGHTRYYDAPDMTVTMTPTPCQDSMSGQQFTETVNITAQGRTLKGCGGNLVPPTQLNATRWIATELDGHKLKNGNFLPDSHDSATDENPNPAADMFTPTLDINESGKISGSDGCNRYAGGLVFGSNGTVSRAPQAGISTLMACPGAHDHVASVFNGLLKDVQSWRIEGGILVLQTKNGKTLNLRQTF</sequence>
<feature type="signal peptide" evidence="1">
    <location>
        <begin position="1"/>
        <end position="22"/>
    </location>
</feature>
<keyword evidence="4" id="KW-1185">Reference proteome</keyword>
<dbReference type="OrthoDB" id="9809132at2"/>
<dbReference type="EMBL" id="NDFP01000003">
    <property type="protein sequence ID" value="PAL27456.1"/>
    <property type="molecule type" value="Genomic_DNA"/>
</dbReference>
<organism evidence="3 4">
    <name type="scientific">Acetobacter syzygii</name>
    <dbReference type="NCBI Taxonomy" id="146476"/>
    <lineage>
        <taxon>Bacteria</taxon>
        <taxon>Pseudomonadati</taxon>
        <taxon>Pseudomonadota</taxon>
        <taxon>Alphaproteobacteria</taxon>
        <taxon>Acetobacterales</taxon>
        <taxon>Acetobacteraceae</taxon>
        <taxon>Acetobacter</taxon>
    </lineage>
</organism>
<comment type="caution">
    <text evidence="3">The sequence shown here is derived from an EMBL/GenBank/DDBJ whole genome shotgun (WGS) entry which is preliminary data.</text>
</comment>
<reference evidence="3 4" key="1">
    <citation type="submission" date="2017-04" db="EMBL/GenBank/DDBJ databases">
        <title>Kefir bacterial isolates.</title>
        <authorList>
            <person name="Kim Y."/>
            <person name="Blasche S."/>
            <person name="Patil K.R."/>
        </authorList>
    </citation>
    <scope>NUCLEOTIDE SEQUENCE [LARGE SCALE GENOMIC DNA]</scope>
    <source>
        <strain evidence="3 4">KR-2</strain>
    </source>
</reference>
<evidence type="ECO:0000313" key="4">
    <source>
        <dbReference type="Proteomes" id="UP000216033"/>
    </source>
</evidence>
<dbReference type="Pfam" id="PF03724">
    <property type="entry name" value="META"/>
    <property type="match status" value="1"/>
</dbReference>
<dbReference type="Proteomes" id="UP000216033">
    <property type="component" value="Unassembled WGS sequence"/>
</dbReference>
<proteinExistence type="predicted"/>
<feature type="domain" description="DUF306" evidence="2">
    <location>
        <begin position="138"/>
        <end position="262"/>
    </location>
</feature>
<evidence type="ECO:0000256" key="1">
    <source>
        <dbReference type="SAM" id="SignalP"/>
    </source>
</evidence>
<dbReference type="InterPro" id="IPR038670">
    <property type="entry name" value="HslJ-like_sf"/>
</dbReference>
<dbReference type="STRING" id="1231343.Absy_010_057"/>
<dbReference type="PROSITE" id="PS51257">
    <property type="entry name" value="PROKAR_LIPOPROTEIN"/>
    <property type="match status" value="1"/>
</dbReference>
<dbReference type="AlphaFoldDB" id="A0A270BTJ3"/>
<gene>
    <name evidence="3" type="ORF">B9K05_05325</name>
</gene>
<dbReference type="InterPro" id="IPR005184">
    <property type="entry name" value="DUF306_Meta_HslJ"/>
</dbReference>
<evidence type="ECO:0000313" key="3">
    <source>
        <dbReference type="EMBL" id="PAL27456.1"/>
    </source>
</evidence>
<feature type="chain" id="PRO_5013193466" evidence="1">
    <location>
        <begin position="23"/>
        <end position="268"/>
    </location>
</feature>
<keyword evidence="1" id="KW-0732">Signal</keyword>
<evidence type="ECO:0000259" key="2">
    <source>
        <dbReference type="Pfam" id="PF03724"/>
    </source>
</evidence>
<accession>A0A270BTJ3</accession>
<dbReference type="Gene3D" id="2.40.128.270">
    <property type="match status" value="1"/>
</dbReference>